<feature type="region of interest" description="Disordered" evidence="1">
    <location>
        <begin position="96"/>
        <end position="233"/>
    </location>
</feature>
<dbReference type="RefSeq" id="WP_256400251.1">
    <property type="nucleotide sequence ID" value="NZ_JANHJR010000002.1"/>
</dbReference>
<sequence length="233" mass="23121">MTAVSTADGIKYGFKLMGYQLLVTVVGGGIALVGFFLTSAFGIAAVDNGSTGGGLLAVLIGGVFVLAGVAVWLAGMAGTTYKVVADAVEAGTESASIGRAGATTPGTPQRASGMETRTGRSSDPTGGPSKRTSSSDPSSKGRSAKGRSAKGRSASGQSDRSASNSGSTGGDTRSRTGSSVETARRSADDDRSRSGSSGSGSRDGSSGDRARNESSGDREESSRRGGSSRRGSE</sequence>
<keyword evidence="2" id="KW-0812">Transmembrane</keyword>
<evidence type="ECO:0000313" key="3">
    <source>
        <dbReference type="EMBL" id="MFD1645012.1"/>
    </source>
</evidence>
<reference evidence="3 4" key="1">
    <citation type="journal article" date="2019" name="Int. J. Syst. Evol. Microbiol.">
        <title>The Global Catalogue of Microorganisms (GCM) 10K type strain sequencing project: providing services to taxonomists for standard genome sequencing and annotation.</title>
        <authorList>
            <consortium name="The Broad Institute Genomics Platform"/>
            <consortium name="The Broad Institute Genome Sequencing Center for Infectious Disease"/>
            <person name="Wu L."/>
            <person name="Ma J."/>
        </authorList>
    </citation>
    <scope>NUCLEOTIDE SEQUENCE [LARGE SCALE GENOMIC DNA]</scope>
    <source>
        <strain evidence="3 4">CGMCC 1.10390</strain>
    </source>
</reference>
<dbReference type="EMBL" id="JBHUDO010000001">
    <property type="protein sequence ID" value="MFD1645012.1"/>
    <property type="molecule type" value="Genomic_DNA"/>
</dbReference>
<protein>
    <submittedName>
        <fullName evidence="3">Uncharacterized protein</fullName>
    </submittedName>
</protein>
<keyword evidence="4" id="KW-1185">Reference proteome</keyword>
<evidence type="ECO:0000256" key="1">
    <source>
        <dbReference type="SAM" id="MobiDB-lite"/>
    </source>
</evidence>
<feature type="transmembrane region" description="Helical" evidence="2">
    <location>
        <begin position="21"/>
        <end position="46"/>
    </location>
</feature>
<gene>
    <name evidence="3" type="ORF">ACFSBL_04870</name>
</gene>
<proteinExistence type="predicted"/>
<feature type="compositionally biased region" description="Basic and acidic residues" evidence="1">
    <location>
        <begin position="182"/>
        <end position="193"/>
    </location>
</feature>
<dbReference type="Proteomes" id="UP001597034">
    <property type="component" value="Unassembled WGS sequence"/>
</dbReference>
<comment type="caution">
    <text evidence="3">The sequence shown here is derived from an EMBL/GenBank/DDBJ whole genome shotgun (WGS) entry which is preliminary data.</text>
</comment>
<evidence type="ECO:0000256" key="2">
    <source>
        <dbReference type="SAM" id="Phobius"/>
    </source>
</evidence>
<organism evidence="3 4">
    <name type="scientific">Haloarchaeobius litoreus</name>
    <dbReference type="NCBI Taxonomy" id="755306"/>
    <lineage>
        <taxon>Archaea</taxon>
        <taxon>Methanobacteriati</taxon>
        <taxon>Methanobacteriota</taxon>
        <taxon>Stenosarchaea group</taxon>
        <taxon>Halobacteria</taxon>
        <taxon>Halobacteriales</taxon>
        <taxon>Halorubellaceae</taxon>
        <taxon>Haloarchaeobius</taxon>
    </lineage>
</organism>
<feature type="transmembrane region" description="Helical" evidence="2">
    <location>
        <begin position="52"/>
        <end position="74"/>
    </location>
</feature>
<accession>A0ABD6DI29</accession>
<dbReference type="AlphaFoldDB" id="A0ABD6DI29"/>
<keyword evidence="2" id="KW-0472">Membrane</keyword>
<feature type="compositionally biased region" description="Basic and acidic residues" evidence="1">
    <location>
        <begin position="205"/>
        <end position="223"/>
    </location>
</feature>
<name>A0ABD6DI29_9EURY</name>
<keyword evidence="2" id="KW-1133">Transmembrane helix</keyword>
<feature type="compositionally biased region" description="Low complexity" evidence="1">
    <location>
        <begin position="127"/>
        <end position="141"/>
    </location>
</feature>
<evidence type="ECO:0000313" key="4">
    <source>
        <dbReference type="Proteomes" id="UP001597034"/>
    </source>
</evidence>
<feature type="compositionally biased region" description="Low complexity" evidence="1">
    <location>
        <begin position="194"/>
        <end position="204"/>
    </location>
</feature>